<dbReference type="PROSITE" id="PS50835">
    <property type="entry name" value="IG_LIKE"/>
    <property type="match status" value="1"/>
</dbReference>
<evidence type="ECO:0000259" key="1">
    <source>
        <dbReference type="PROSITE" id="PS50835"/>
    </source>
</evidence>
<organism evidence="2 3">
    <name type="scientific">Oryzias melastigma</name>
    <name type="common">Marine medaka</name>
    <dbReference type="NCBI Taxonomy" id="30732"/>
    <lineage>
        <taxon>Eukaryota</taxon>
        <taxon>Metazoa</taxon>
        <taxon>Chordata</taxon>
        <taxon>Craniata</taxon>
        <taxon>Vertebrata</taxon>
        <taxon>Euteleostomi</taxon>
        <taxon>Actinopterygii</taxon>
        <taxon>Neopterygii</taxon>
        <taxon>Teleostei</taxon>
        <taxon>Neoteleostei</taxon>
        <taxon>Acanthomorphata</taxon>
        <taxon>Ovalentaria</taxon>
        <taxon>Atherinomorphae</taxon>
        <taxon>Beloniformes</taxon>
        <taxon>Adrianichthyidae</taxon>
        <taxon>Oryziinae</taxon>
        <taxon>Oryzias</taxon>
    </lineage>
</organism>
<dbReference type="InterPro" id="IPR013106">
    <property type="entry name" value="Ig_V-set"/>
</dbReference>
<comment type="caution">
    <text evidence="2">The sequence shown here is derived from an EMBL/GenBank/DDBJ whole genome shotgun (WGS) entry which is preliminary data.</text>
</comment>
<protein>
    <recommendedName>
        <fullName evidence="1">Ig-like domain-containing protein</fullName>
    </recommendedName>
</protein>
<dbReference type="Proteomes" id="UP000646548">
    <property type="component" value="Unassembled WGS sequence"/>
</dbReference>
<dbReference type="SUPFAM" id="SSF48726">
    <property type="entry name" value="Immunoglobulin"/>
    <property type="match status" value="1"/>
</dbReference>
<dbReference type="InterPro" id="IPR036179">
    <property type="entry name" value="Ig-like_dom_sf"/>
</dbReference>
<dbReference type="EMBL" id="WKFB01000156">
    <property type="protein sequence ID" value="KAF6733543.1"/>
    <property type="molecule type" value="Genomic_DNA"/>
</dbReference>
<feature type="domain" description="Ig-like" evidence="1">
    <location>
        <begin position="37"/>
        <end position="127"/>
    </location>
</feature>
<dbReference type="Pfam" id="PF07686">
    <property type="entry name" value="V-set"/>
    <property type="match status" value="1"/>
</dbReference>
<gene>
    <name evidence="2" type="ORF">FQA47_017537</name>
</gene>
<dbReference type="Gene3D" id="2.60.40.10">
    <property type="entry name" value="Immunoglobulins"/>
    <property type="match status" value="1"/>
</dbReference>
<sequence>MCSSVVEQSQMVALYFGLVLFHLTGEGGMERVLCRPGQGVSLPCSYHYEDQAPVSELSVQWKSPSSRLLCHYIKHKAFQNCSTGYSISYRPGNIQLFILQVQTEDFGTHVCSVSKRHEFSDFSMELDWISEFITSAPTSDGNQPGLARRLSTLYAFICLCFCRR</sequence>
<accession>A0A834CKW7</accession>
<dbReference type="AlphaFoldDB" id="A0A834CKW7"/>
<name>A0A834CKW7_ORYME</name>
<proteinExistence type="predicted"/>
<dbReference type="InterPro" id="IPR007110">
    <property type="entry name" value="Ig-like_dom"/>
</dbReference>
<dbReference type="InterPro" id="IPR013783">
    <property type="entry name" value="Ig-like_fold"/>
</dbReference>
<evidence type="ECO:0000313" key="2">
    <source>
        <dbReference type="EMBL" id="KAF6733543.1"/>
    </source>
</evidence>
<reference evidence="2" key="1">
    <citation type="journal article" name="BMC Genomics">
        <title>Long-read sequencing and de novo genome assembly of marine medaka (Oryzias melastigma).</title>
        <authorList>
            <person name="Liang P."/>
            <person name="Saqib H.S.A."/>
            <person name="Ni X."/>
            <person name="Shen Y."/>
        </authorList>
    </citation>
    <scope>NUCLEOTIDE SEQUENCE</scope>
    <source>
        <strain evidence="2">Bigg-433</strain>
    </source>
</reference>
<evidence type="ECO:0000313" key="3">
    <source>
        <dbReference type="Proteomes" id="UP000646548"/>
    </source>
</evidence>